<dbReference type="GO" id="GO:0005886">
    <property type="term" value="C:plasma membrane"/>
    <property type="evidence" value="ECO:0007669"/>
    <property type="project" value="UniProtKB-SubCell"/>
</dbReference>
<evidence type="ECO:0000313" key="15">
    <source>
        <dbReference type="Proteomes" id="UP000577362"/>
    </source>
</evidence>
<evidence type="ECO:0000256" key="2">
    <source>
        <dbReference type="ARBA" id="ARBA00022448"/>
    </source>
</evidence>
<protein>
    <recommendedName>
        <fullName evidence="11">Oligopeptide transport system permease protein OppC</fullName>
    </recommendedName>
</protein>
<keyword evidence="8 12" id="KW-1133">Transmembrane helix</keyword>
<evidence type="ECO:0000256" key="12">
    <source>
        <dbReference type="RuleBase" id="RU363032"/>
    </source>
</evidence>
<feature type="transmembrane region" description="Helical" evidence="12">
    <location>
        <begin position="180"/>
        <end position="205"/>
    </location>
</feature>
<sequence>MTDGTLATDAAAAKPAPAGRSLFALAMRRLLRNRAAVAGSIVLALITLFCVAGPWLSPHPYDRVYRSYVAMPPSLELYPKESALAGAMGEALERARLAMANFSVDGDSFRVTLRSDRPIDPRNTRYIERLDEFADPRVVETLDDGRTLVVAGRVNRQLFLMGTDRSGRDLMTRIMVGGRISLLVGLLATFVSLVIGVAYGAIAGFAGGRIDNLMMRFVDVLYSLPFVFFVILLVVYFGRDFVLIFVAIGAVEWLDMARIVRGQTLALKRREFVQAAEALGVGTGGILRRHVVPNLLGPVVVFVTLMVPKIILLESFLSFLGLGVQAPLTSWGVLISEGAANIQSAPYLIIFPSIFFVATLFALNFIGDGLRDALDPRDR</sequence>
<evidence type="ECO:0000259" key="13">
    <source>
        <dbReference type="PROSITE" id="PS50928"/>
    </source>
</evidence>
<dbReference type="GO" id="GO:0015833">
    <property type="term" value="P:peptide transport"/>
    <property type="evidence" value="ECO:0007669"/>
    <property type="project" value="UniProtKB-KW"/>
</dbReference>
<dbReference type="RefSeq" id="WP_183316610.1">
    <property type="nucleotide sequence ID" value="NZ_JACIEN010000002.1"/>
</dbReference>
<evidence type="ECO:0000256" key="6">
    <source>
        <dbReference type="ARBA" id="ARBA00022856"/>
    </source>
</evidence>
<feature type="transmembrane region" description="Helical" evidence="12">
    <location>
        <begin position="291"/>
        <end position="311"/>
    </location>
</feature>
<evidence type="ECO:0000313" key="14">
    <source>
        <dbReference type="EMBL" id="MBB4017190.1"/>
    </source>
</evidence>
<dbReference type="Pfam" id="PF00528">
    <property type="entry name" value="BPD_transp_1"/>
    <property type="match status" value="1"/>
</dbReference>
<feature type="transmembrane region" description="Helical" evidence="12">
    <location>
        <begin position="35"/>
        <end position="56"/>
    </location>
</feature>
<proteinExistence type="inferred from homology"/>
<comment type="similarity">
    <text evidence="10">Belongs to the binding-protein-dependent transport system permease family. OppBC subfamily.</text>
</comment>
<gene>
    <name evidence="14" type="ORF">GGR16_002219</name>
</gene>
<evidence type="ECO:0000256" key="7">
    <source>
        <dbReference type="ARBA" id="ARBA00022927"/>
    </source>
</evidence>
<feature type="transmembrane region" description="Helical" evidence="12">
    <location>
        <begin position="347"/>
        <end position="367"/>
    </location>
</feature>
<organism evidence="14 15">
    <name type="scientific">Chelatococcus caeni</name>
    <dbReference type="NCBI Taxonomy" id="1348468"/>
    <lineage>
        <taxon>Bacteria</taxon>
        <taxon>Pseudomonadati</taxon>
        <taxon>Pseudomonadota</taxon>
        <taxon>Alphaproteobacteria</taxon>
        <taxon>Hyphomicrobiales</taxon>
        <taxon>Chelatococcaceae</taxon>
        <taxon>Chelatococcus</taxon>
    </lineage>
</organism>
<dbReference type="GO" id="GO:0055085">
    <property type="term" value="P:transmembrane transport"/>
    <property type="evidence" value="ECO:0007669"/>
    <property type="project" value="InterPro"/>
</dbReference>
<accession>A0A840BW55</accession>
<dbReference type="PANTHER" id="PTHR43386:SF2">
    <property type="entry name" value="OLIGOPEPTIDE TRANSPORT SYSTEM PERMEASE PROTEIN OPPC"/>
    <property type="match status" value="1"/>
</dbReference>
<comment type="caution">
    <text evidence="14">The sequence shown here is derived from an EMBL/GenBank/DDBJ whole genome shotgun (WGS) entry which is preliminary data.</text>
</comment>
<dbReference type="AlphaFoldDB" id="A0A840BW55"/>
<reference evidence="14 15" key="1">
    <citation type="submission" date="2020-08" db="EMBL/GenBank/DDBJ databases">
        <title>Genomic Encyclopedia of Type Strains, Phase IV (KMG-IV): sequencing the most valuable type-strain genomes for metagenomic binning, comparative biology and taxonomic classification.</title>
        <authorList>
            <person name="Goeker M."/>
        </authorList>
    </citation>
    <scope>NUCLEOTIDE SEQUENCE [LARGE SCALE GENOMIC DNA]</scope>
    <source>
        <strain evidence="14 15">DSM 103737</strain>
    </source>
</reference>
<dbReference type="GO" id="GO:0015031">
    <property type="term" value="P:protein transport"/>
    <property type="evidence" value="ECO:0007669"/>
    <property type="project" value="UniProtKB-KW"/>
</dbReference>
<keyword evidence="9 12" id="KW-0472">Membrane</keyword>
<evidence type="ECO:0000256" key="8">
    <source>
        <dbReference type="ARBA" id="ARBA00022989"/>
    </source>
</evidence>
<evidence type="ECO:0000256" key="5">
    <source>
        <dbReference type="ARBA" id="ARBA00022692"/>
    </source>
</evidence>
<dbReference type="PANTHER" id="PTHR43386">
    <property type="entry name" value="OLIGOPEPTIDE TRANSPORT SYSTEM PERMEASE PROTEIN APPC"/>
    <property type="match status" value="1"/>
</dbReference>
<keyword evidence="7" id="KW-0653">Protein transport</keyword>
<dbReference type="InterPro" id="IPR035906">
    <property type="entry name" value="MetI-like_sf"/>
</dbReference>
<evidence type="ECO:0000256" key="11">
    <source>
        <dbReference type="ARBA" id="ARBA00072251"/>
    </source>
</evidence>
<dbReference type="EMBL" id="JACIEN010000002">
    <property type="protein sequence ID" value="MBB4017190.1"/>
    <property type="molecule type" value="Genomic_DNA"/>
</dbReference>
<dbReference type="CDD" id="cd06261">
    <property type="entry name" value="TM_PBP2"/>
    <property type="match status" value="1"/>
</dbReference>
<evidence type="ECO:0000256" key="9">
    <source>
        <dbReference type="ARBA" id="ARBA00023136"/>
    </source>
</evidence>
<evidence type="ECO:0000256" key="4">
    <source>
        <dbReference type="ARBA" id="ARBA00022519"/>
    </source>
</evidence>
<dbReference type="Pfam" id="PF12911">
    <property type="entry name" value="OppC_N"/>
    <property type="match status" value="1"/>
</dbReference>
<dbReference type="Proteomes" id="UP000577362">
    <property type="component" value="Unassembled WGS sequence"/>
</dbReference>
<name>A0A840BW55_9HYPH</name>
<comment type="subcellular location">
    <subcellularLocation>
        <location evidence="1">Cell inner membrane</location>
        <topology evidence="1">Multi-pass membrane protein</topology>
    </subcellularLocation>
    <subcellularLocation>
        <location evidence="12">Cell membrane</location>
        <topology evidence="12">Multi-pass membrane protein</topology>
    </subcellularLocation>
</comment>
<dbReference type="SUPFAM" id="SSF161098">
    <property type="entry name" value="MetI-like"/>
    <property type="match status" value="1"/>
</dbReference>
<keyword evidence="6" id="KW-0571">Peptide transport</keyword>
<dbReference type="Gene3D" id="1.10.3720.10">
    <property type="entry name" value="MetI-like"/>
    <property type="match status" value="1"/>
</dbReference>
<dbReference type="InterPro" id="IPR050366">
    <property type="entry name" value="BP-dependent_transpt_permease"/>
</dbReference>
<keyword evidence="2 12" id="KW-0813">Transport</keyword>
<keyword evidence="4" id="KW-0997">Cell inner membrane</keyword>
<dbReference type="PROSITE" id="PS50928">
    <property type="entry name" value="ABC_TM1"/>
    <property type="match status" value="1"/>
</dbReference>
<feature type="domain" description="ABC transmembrane type-1" evidence="13">
    <location>
        <begin position="178"/>
        <end position="367"/>
    </location>
</feature>
<keyword evidence="15" id="KW-1185">Reference proteome</keyword>
<feature type="transmembrane region" description="Helical" evidence="12">
    <location>
        <begin position="217"/>
        <end position="236"/>
    </location>
</feature>
<dbReference type="InterPro" id="IPR025966">
    <property type="entry name" value="OppC_N"/>
</dbReference>
<evidence type="ECO:0000256" key="1">
    <source>
        <dbReference type="ARBA" id="ARBA00004429"/>
    </source>
</evidence>
<evidence type="ECO:0000256" key="10">
    <source>
        <dbReference type="ARBA" id="ARBA00024202"/>
    </source>
</evidence>
<evidence type="ECO:0000256" key="3">
    <source>
        <dbReference type="ARBA" id="ARBA00022475"/>
    </source>
</evidence>
<dbReference type="InterPro" id="IPR000515">
    <property type="entry name" value="MetI-like"/>
</dbReference>
<keyword evidence="5 12" id="KW-0812">Transmembrane</keyword>
<keyword evidence="3" id="KW-1003">Cell membrane</keyword>